<dbReference type="InterPro" id="IPR050767">
    <property type="entry name" value="Sel1_AlgK"/>
</dbReference>
<comment type="similarity">
    <text evidence="1">Belongs to the sel-1 family.</text>
</comment>
<dbReference type="AlphaFoldDB" id="A0AAQ3RC38"/>
<dbReference type="PANTHER" id="PTHR11102">
    <property type="entry name" value="SEL-1-LIKE PROTEIN"/>
    <property type="match status" value="1"/>
</dbReference>
<reference evidence="4 5" key="1">
    <citation type="submission" date="2023-11" db="EMBL/GenBank/DDBJ databases">
        <title>An acidophilic fungus is an integral part of prey digestion in a carnivorous sundew plant.</title>
        <authorList>
            <person name="Tsai I.J."/>
        </authorList>
    </citation>
    <scope>NUCLEOTIDE SEQUENCE [LARGE SCALE GENOMIC DNA]</scope>
    <source>
        <strain evidence="4">169a</strain>
    </source>
</reference>
<sequence>MIRPAWRILPLLLVSFLLFLAIGTAQAAQHHDVIRQEPLKDNDAPSDFKSWDGKPSGQDGLKKDVLSESVKNALSLLDKVKPPTASKLAQITRRPKGLVGSSLYYANQAFVFLFMNAPKEQPFLTSSNSENAPKLAEPLSKAIKLLEEAANEGSPDAIYILAEMSFYGNHTYPINYDEAFFRYQQLADMTGNATAQYMLGFLYATGLSPSVPTDQAKSMLYHTFAAEQGHTRSEMTLAYRNYAGIATPQNCDEAVHWYKKVADKAIRHYRSGPPGGYSLPRDIYRLADEDGGVYGEGASVSSSGPRAKLGGPSSDAYADIEDVLEYLLLQSSKGETSATFTLARLYYDGTQVKRDFKLAKHYFMTVAREYFLENGKLRKDVTSRTEKDATKAAGYLGRMFLRGEGMEQSYSRAKVWFHRGVKNGDALSQYSLGLMYLNGLDVERNVVKAAEYFGAAADQDLAVAQTNLGILFLDQGDTKTASNYFQLASRHSHIEAFYYLAEMENNGIEGERSCIQAAADYKVVAEKAEAIWGSLEEANEAYYDGNMDKAILGYLMAAEQGSEPAQANVAWLLDQTKPHWSPVTWLSNISTKAKTIGRDATLSLMYWTRSAKQDNVDSLVKMGDYYLSGMGTPMSAENAAVCYQAATEVLPDNMQSAQAMWNLGWMHENGVGIEQDFHLAKRFYDLALETNKEAYLPVKLSLFKLQWRSWWNDVTRGGVKGISHDEKERKRRTFYEWLNDFLEADEAMHRNEHYEDDDWSAEHDHIPGGDYWDGDDYDDGLLETLIIVGLVASLGWLIYYRQQQQQAAERRRREGVEGQVVDAAGQPAGPLPGQQPDGGFFPQPGDPAFQAWAAGGVGH</sequence>
<dbReference type="Gene3D" id="1.25.40.10">
    <property type="entry name" value="Tetratricopeptide repeat domain"/>
    <property type="match status" value="3"/>
</dbReference>
<dbReference type="Pfam" id="PF08238">
    <property type="entry name" value="Sel1"/>
    <property type="match status" value="8"/>
</dbReference>
<dbReference type="GO" id="GO:0036503">
    <property type="term" value="P:ERAD pathway"/>
    <property type="evidence" value="ECO:0007669"/>
    <property type="project" value="TreeGrafter"/>
</dbReference>
<dbReference type="Proteomes" id="UP001303373">
    <property type="component" value="Chromosome 10"/>
</dbReference>
<evidence type="ECO:0008006" key="6">
    <source>
        <dbReference type="Google" id="ProtNLM"/>
    </source>
</evidence>
<dbReference type="EMBL" id="CP138589">
    <property type="protein sequence ID" value="WPH03450.1"/>
    <property type="molecule type" value="Genomic_DNA"/>
</dbReference>
<dbReference type="PANTHER" id="PTHR11102:SF147">
    <property type="entry name" value="SEL1L ADAPTOR SUBUNIT OF ERAD E3 UBIQUITIN LIGASE"/>
    <property type="match status" value="1"/>
</dbReference>
<evidence type="ECO:0000256" key="3">
    <source>
        <dbReference type="SAM" id="SignalP"/>
    </source>
</evidence>
<accession>A0AAQ3RC38</accession>
<dbReference type="SMART" id="SM00671">
    <property type="entry name" value="SEL1"/>
    <property type="match status" value="9"/>
</dbReference>
<name>A0AAQ3RC38_9PEZI</name>
<proteinExistence type="inferred from homology"/>
<protein>
    <recommendedName>
        <fullName evidence="6">HCP-like protein</fullName>
    </recommendedName>
</protein>
<evidence type="ECO:0000256" key="1">
    <source>
        <dbReference type="ARBA" id="ARBA00038101"/>
    </source>
</evidence>
<evidence type="ECO:0000256" key="2">
    <source>
        <dbReference type="SAM" id="MobiDB-lite"/>
    </source>
</evidence>
<feature type="signal peptide" evidence="3">
    <location>
        <begin position="1"/>
        <end position="27"/>
    </location>
</feature>
<dbReference type="GO" id="GO:0005789">
    <property type="term" value="C:endoplasmic reticulum membrane"/>
    <property type="evidence" value="ECO:0007669"/>
    <property type="project" value="TreeGrafter"/>
</dbReference>
<evidence type="ECO:0000313" key="5">
    <source>
        <dbReference type="Proteomes" id="UP001303373"/>
    </source>
</evidence>
<keyword evidence="5" id="KW-1185">Reference proteome</keyword>
<feature type="region of interest" description="Disordered" evidence="2">
    <location>
        <begin position="823"/>
        <end position="859"/>
    </location>
</feature>
<dbReference type="InterPro" id="IPR006597">
    <property type="entry name" value="Sel1-like"/>
</dbReference>
<dbReference type="SUPFAM" id="SSF81901">
    <property type="entry name" value="HCP-like"/>
    <property type="match status" value="3"/>
</dbReference>
<keyword evidence="3" id="KW-0732">Signal</keyword>
<dbReference type="InterPro" id="IPR011990">
    <property type="entry name" value="TPR-like_helical_dom_sf"/>
</dbReference>
<evidence type="ECO:0000313" key="4">
    <source>
        <dbReference type="EMBL" id="WPH03450.1"/>
    </source>
</evidence>
<organism evidence="4 5">
    <name type="scientific">Acrodontium crateriforme</name>
    <dbReference type="NCBI Taxonomy" id="150365"/>
    <lineage>
        <taxon>Eukaryota</taxon>
        <taxon>Fungi</taxon>
        <taxon>Dikarya</taxon>
        <taxon>Ascomycota</taxon>
        <taxon>Pezizomycotina</taxon>
        <taxon>Dothideomycetes</taxon>
        <taxon>Dothideomycetidae</taxon>
        <taxon>Mycosphaerellales</taxon>
        <taxon>Teratosphaeriaceae</taxon>
        <taxon>Acrodontium</taxon>
    </lineage>
</organism>
<feature type="compositionally biased region" description="Low complexity" evidence="2">
    <location>
        <begin position="823"/>
        <end position="851"/>
    </location>
</feature>
<gene>
    <name evidence="4" type="ORF">R9X50_00633000</name>
</gene>
<feature type="chain" id="PRO_5042901076" description="HCP-like protein" evidence="3">
    <location>
        <begin position="28"/>
        <end position="859"/>
    </location>
</feature>